<comment type="caution">
    <text evidence="2">The sequence shown here is derived from an EMBL/GenBank/DDBJ whole genome shotgun (WGS) entry which is preliminary data.</text>
</comment>
<dbReference type="Proteomes" id="UP000887116">
    <property type="component" value="Unassembled WGS sequence"/>
</dbReference>
<keyword evidence="1" id="KW-0812">Transmembrane</keyword>
<sequence>MSTAELPISSNVPALIYKQGILPFITYGSRIWDPALNKICSKLLQRIQRHALVIVICGYCTISYESVFVISGFPSIDIFILQSITFKDLLCSSSVSNYDL</sequence>
<organism evidence="2 3">
    <name type="scientific">Trichonephila clavata</name>
    <name type="common">Joro spider</name>
    <name type="synonym">Nephila clavata</name>
    <dbReference type="NCBI Taxonomy" id="2740835"/>
    <lineage>
        <taxon>Eukaryota</taxon>
        <taxon>Metazoa</taxon>
        <taxon>Ecdysozoa</taxon>
        <taxon>Arthropoda</taxon>
        <taxon>Chelicerata</taxon>
        <taxon>Arachnida</taxon>
        <taxon>Araneae</taxon>
        <taxon>Araneomorphae</taxon>
        <taxon>Entelegynae</taxon>
        <taxon>Araneoidea</taxon>
        <taxon>Nephilidae</taxon>
        <taxon>Trichonephila</taxon>
    </lineage>
</organism>
<evidence type="ECO:0000313" key="2">
    <source>
        <dbReference type="EMBL" id="GFR27484.1"/>
    </source>
</evidence>
<gene>
    <name evidence="2" type="ORF">TNCT_338421</name>
</gene>
<evidence type="ECO:0000313" key="3">
    <source>
        <dbReference type="Proteomes" id="UP000887116"/>
    </source>
</evidence>
<dbReference type="AlphaFoldDB" id="A0A8X6IS57"/>
<proteinExistence type="predicted"/>
<dbReference type="EMBL" id="BMAO01028795">
    <property type="protein sequence ID" value="GFR27484.1"/>
    <property type="molecule type" value="Genomic_DNA"/>
</dbReference>
<keyword evidence="3" id="KW-1185">Reference proteome</keyword>
<dbReference type="OrthoDB" id="6436892at2759"/>
<accession>A0A8X6IS57</accession>
<name>A0A8X6IS57_TRICU</name>
<feature type="transmembrane region" description="Helical" evidence="1">
    <location>
        <begin position="51"/>
        <end position="73"/>
    </location>
</feature>
<evidence type="ECO:0000256" key="1">
    <source>
        <dbReference type="SAM" id="Phobius"/>
    </source>
</evidence>
<keyword evidence="1" id="KW-1133">Transmembrane helix</keyword>
<reference evidence="2" key="1">
    <citation type="submission" date="2020-07" db="EMBL/GenBank/DDBJ databases">
        <title>Multicomponent nature underlies the extraordinary mechanical properties of spider dragline silk.</title>
        <authorList>
            <person name="Kono N."/>
            <person name="Nakamura H."/>
            <person name="Mori M."/>
            <person name="Yoshida Y."/>
            <person name="Ohtoshi R."/>
            <person name="Malay A.D."/>
            <person name="Moran D.A.P."/>
            <person name="Tomita M."/>
            <person name="Numata K."/>
            <person name="Arakawa K."/>
        </authorList>
    </citation>
    <scope>NUCLEOTIDE SEQUENCE</scope>
</reference>
<keyword evidence="1" id="KW-0472">Membrane</keyword>
<protein>
    <submittedName>
        <fullName evidence="2">Uncharacterized protein</fullName>
    </submittedName>
</protein>